<sequence length="213" mass="24080">MSVVGTLYSPAASPRCPILNYIIEYYNLPVRIGEKDELFTKNFPLGKVPAYLGTDGNYKLHETLAILLYVVSLIKNPGNLLGATKDEYFEVLKWLSFINSDITTEYVNAVFPVIGAYPYDEKRVFGGRAQLDKYAKVFEDYLASNSFLVGSGVTLADFFSAVFFKQCFETVWDKSWASAHPNISAWFAKVLEEPLLKKNIGKFQIIEKRLEAN</sequence>
<dbReference type="InParanoid" id="A0A1D2VID2"/>
<dbReference type="GeneID" id="30966690"/>
<evidence type="ECO:0000259" key="3">
    <source>
        <dbReference type="PROSITE" id="PS50405"/>
    </source>
</evidence>
<keyword evidence="5" id="KW-1185">Reference proteome</keyword>
<dbReference type="PANTHER" id="PTHR43986:SF1">
    <property type="entry name" value="ELONGATION FACTOR 1-GAMMA"/>
    <property type="match status" value="1"/>
</dbReference>
<dbReference type="Proteomes" id="UP000095038">
    <property type="component" value="Unassembled WGS sequence"/>
</dbReference>
<reference evidence="5" key="1">
    <citation type="submission" date="2016-05" db="EMBL/GenBank/DDBJ databases">
        <title>Comparative genomics of biotechnologically important yeasts.</title>
        <authorList>
            <consortium name="DOE Joint Genome Institute"/>
            <person name="Riley R."/>
            <person name="Haridas S."/>
            <person name="Wolfe K.H."/>
            <person name="Lopes M.R."/>
            <person name="Hittinger C.T."/>
            <person name="Goker M."/>
            <person name="Salamov A."/>
            <person name="Wisecaver J."/>
            <person name="Long T.M."/>
            <person name="Aerts A.L."/>
            <person name="Barry K."/>
            <person name="Choi C."/>
            <person name="Clum A."/>
            <person name="Coughlan A.Y."/>
            <person name="Deshpande S."/>
            <person name="Douglass A.P."/>
            <person name="Hanson S.J."/>
            <person name="Klenk H.-P."/>
            <person name="Labutti K."/>
            <person name="Lapidus A."/>
            <person name="Lindquist E."/>
            <person name="Lipzen A."/>
            <person name="Meier-Kolthoff J.P."/>
            <person name="Ohm R.A."/>
            <person name="Otillar R.P."/>
            <person name="Pangilinan J."/>
            <person name="Peng Y."/>
            <person name="Rokas A."/>
            <person name="Rosa C.A."/>
            <person name="Scheuner C."/>
            <person name="Sibirny A.A."/>
            <person name="Slot J.C."/>
            <person name="Stielow J.B."/>
            <person name="Sun H."/>
            <person name="Kurtzman C.P."/>
            <person name="Blackwell M."/>
            <person name="Grigoriev I.V."/>
            <person name="Jeffries T.W."/>
        </authorList>
    </citation>
    <scope>NUCLEOTIDE SEQUENCE [LARGE SCALE GENOMIC DNA]</scope>
    <source>
        <strain evidence="5">DSM 1968</strain>
    </source>
</reference>
<evidence type="ECO:0000313" key="5">
    <source>
        <dbReference type="Proteomes" id="UP000095038"/>
    </source>
</evidence>
<feature type="domain" description="GST N-terminal" evidence="2">
    <location>
        <begin position="3"/>
        <end position="78"/>
    </location>
</feature>
<dbReference type="CDD" id="cd03181">
    <property type="entry name" value="GST_C_EF1Bgamma_like"/>
    <property type="match status" value="1"/>
</dbReference>
<dbReference type="InterPro" id="IPR040079">
    <property type="entry name" value="Glutathione_S-Trfase"/>
</dbReference>
<dbReference type="PROSITE" id="PS50404">
    <property type="entry name" value="GST_NTER"/>
    <property type="match status" value="1"/>
</dbReference>
<name>A0A1D2VID2_9ASCO</name>
<dbReference type="FunFam" id="1.20.1050.10:FF:000006">
    <property type="entry name" value="Elongation factor 1 gamma"/>
    <property type="match status" value="1"/>
</dbReference>
<dbReference type="PROSITE" id="PS50405">
    <property type="entry name" value="GST_CTER"/>
    <property type="match status" value="1"/>
</dbReference>
<dbReference type="PANTHER" id="PTHR43986">
    <property type="entry name" value="ELONGATION FACTOR 1-GAMMA"/>
    <property type="match status" value="1"/>
</dbReference>
<dbReference type="SUPFAM" id="SSF47616">
    <property type="entry name" value="GST C-terminal domain-like"/>
    <property type="match status" value="1"/>
</dbReference>
<dbReference type="Gene3D" id="1.20.1050.10">
    <property type="match status" value="1"/>
</dbReference>
<dbReference type="GO" id="GO:0016740">
    <property type="term" value="F:transferase activity"/>
    <property type="evidence" value="ECO:0007669"/>
    <property type="project" value="UniProtKB-KW"/>
</dbReference>
<protein>
    <submittedName>
        <fullName evidence="4">Glutathione S-transferase</fullName>
    </submittedName>
</protein>
<dbReference type="Gene3D" id="3.40.30.10">
    <property type="entry name" value="Glutaredoxin"/>
    <property type="match status" value="1"/>
</dbReference>
<dbReference type="InterPro" id="IPR050802">
    <property type="entry name" value="EF-GSTs"/>
</dbReference>
<dbReference type="FunFam" id="3.40.30.10:FF:000142">
    <property type="entry name" value="Elongation factor 1 gamma"/>
    <property type="match status" value="1"/>
</dbReference>
<accession>A0A1D2VID2</accession>
<dbReference type="InterPro" id="IPR010987">
    <property type="entry name" value="Glutathione-S-Trfase_C-like"/>
</dbReference>
<evidence type="ECO:0000259" key="2">
    <source>
        <dbReference type="PROSITE" id="PS50404"/>
    </source>
</evidence>
<dbReference type="Pfam" id="PF00043">
    <property type="entry name" value="GST_C"/>
    <property type="match status" value="1"/>
</dbReference>
<evidence type="ECO:0000313" key="4">
    <source>
        <dbReference type="EMBL" id="ODV61389.1"/>
    </source>
</evidence>
<dbReference type="EMBL" id="KV454479">
    <property type="protein sequence ID" value="ODV61389.1"/>
    <property type="molecule type" value="Genomic_DNA"/>
</dbReference>
<dbReference type="InterPro" id="IPR004045">
    <property type="entry name" value="Glutathione_S-Trfase_N"/>
</dbReference>
<comment type="similarity">
    <text evidence="1">Belongs to the GST superfamily.</text>
</comment>
<dbReference type="STRING" id="1344418.A0A1D2VID2"/>
<feature type="domain" description="GST C-terminal" evidence="3">
    <location>
        <begin position="84"/>
        <end position="213"/>
    </location>
</feature>
<evidence type="ECO:0000256" key="1">
    <source>
        <dbReference type="RuleBase" id="RU003494"/>
    </source>
</evidence>
<gene>
    <name evidence="4" type="ORF">ASCRUDRAFT_75412</name>
</gene>
<dbReference type="GO" id="GO:0005737">
    <property type="term" value="C:cytoplasm"/>
    <property type="evidence" value="ECO:0007669"/>
    <property type="project" value="TreeGrafter"/>
</dbReference>
<dbReference type="RefSeq" id="XP_020047696.1">
    <property type="nucleotide sequence ID" value="XM_020193054.1"/>
</dbReference>
<dbReference type="Pfam" id="PF02798">
    <property type="entry name" value="GST_N"/>
    <property type="match status" value="1"/>
</dbReference>
<dbReference type="GO" id="GO:0005634">
    <property type="term" value="C:nucleus"/>
    <property type="evidence" value="ECO:0007669"/>
    <property type="project" value="TreeGrafter"/>
</dbReference>
<proteinExistence type="inferred from homology"/>
<dbReference type="InterPro" id="IPR036249">
    <property type="entry name" value="Thioredoxin-like_sf"/>
</dbReference>
<dbReference type="SUPFAM" id="SSF52833">
    <property type="entry name" value="Thioredoxin-like"/>
    <property type="match status" value="1"/>
</dbReference>
<dbReference type="AlphaFoldDB" id="A0A1D2VID2"/>
<dbReference type="SFLD" id="SFLDS00019">
    <property type="entry name" value="Glutathione_Transferase_(cytos"/>
    <property type="match status" value="1"/>
</dbReference>
<dbReference type="OrthoDB" id="249703at2759"/>
<keyword evidence="4" id="KW-0808">Transferase</keyword>
<organism evidence="4 5">
    <name type="scientific">Ascoidea rubescens DSM 1968</name>
    <dbReference type="NCBI Taxonomy" id="1344418"/>
    <lineage>
        <taxon>Eukaryota</taxon>
        <taxon>Fungi</taxon>
        <taxon>Dikarya</taxon>
        <taxon>Ascomycota</taxon>
        <taxon>Saccharomycotina</taxon>
        <taxon>Saccharomycetes</taxon>
        <taxon>Ascoideaceae</taxon>
        <taxon>Ascoidea</taxon>
    </lineage>
</organism>
<dbReference type="GO" id="GO:0006414">
    <property type="term" value="P:translational elongation"/>
    <property type="evidence" value="ECO:0007669"/>
    <property type="project" value="TreeGrafter"/>
</dbReference>
<dbReference type="InterPro" id="IPR036282">
    <property type="entry name" value="Glutathione-S-Trfase_C_sf"/>
</dbReference>
<dbReference type="InterPro" id="IPR004046">
    <property type="entry name" value="GST_C"/>
</dbReference>